<evidence type="ECO:0000256" key="4">
    <source>
        <dbReference type="ARBA" id="ARBA00022448"/>
    </source>
</evidence>
<gene>
    <name evidence="9" type="ORF">CALMAC_LOCUS3035</name>
</gene>
<dbReference type="AlphaFoldDB" id="A0A653BR61"/>
<dbReference type="GO" id="GO:0015031">
    <property type="term" value="P:protein transport"/>
    <property type="evidence" value="ECO:0007669"/>
    <property type="project" value="TreeGrafter"/>
</dbReference>
<dbReference type="Proteomes" id="UP000410492">
    <property type="component" value="Unassembled WGS sequence"/>
</dbReference>
<dbReference type="InterPro" id="IPR027267">
    <property type="entry name" value="AH/BAR_dom_sf"/>
</dbReference>
<keyword evidence="10" id="KW-1185">Reference proteome</keyword>
<evidence type="ECO:0000256" key="5">
    <source>
        <dbReference type="ARBA" id="ARBA00022490"/>
    </source>
</evidence>
<dbReference type="PANTHER" id="PTHR45949:SF2">
    <property type="entry name" value="SORTING NEXIN-4"/>
    <property type="match status" value="1"/>
</dbReference>
<evidence type="ECO:0000313" key="10">
    <source>
        <dbReference type="Proteomes" id="UP000410492"/>
    </source>
</evidence>
<keyword evidence="6" id="KW-0446">Lipid-binding</keyword>
<keyword evidence="7" id="KW-0472">Membrane</keyword>
<dbReference type="Pfam" id="PF09325">
    <property type="entry name" value="Vps5"/>
    <property type="match status" value="1"/>
</dbReference>
<dbReference type="Gene3D" id="1.20.1270.60">
    <property type="entry name" value="Arfaptin homology (AH) domain/BAR domain"/>
    <property type="match status" value="1"/>
</dbReference>
<evidence type="ECO:0000256" key="6">
    <source>
        <dbReference type="ARBA" id="ARBA00023121"/>
    </source>
</evidence>
<dbReference type="Pfam" id="PF00787">
    <property type="entry name" value="PX"/>
    <property type="match status" value="1"/>
</dbReference>
<evidence type="ECO:0000313" key="9">
    <source>
        <dbReference type="EMBL" id="VEN38000.1"/>
    </source>
</evidence>
<keyword evidence="5" id="KW-0963">Cytoplasm</keyword>
<comment type="subcellular location">
    <subcellularLocation>
        <location evidence="2">Cytoplasm</location>
    </subcellularLocation>
    <subcellularLocation>
        <location evidence="1">Endomembrane system</location>
        <topology evidence="1">Peripheral membrane protein</topology>
    </subcellularLocation>
</comment>
<dbReference type="GO" id="GO:0034727">
    <property type="term" value="P:piecemeal microautophagy of the nucleus"/>
    <property type="evidence" value="ECO:0007669"/>
    <property type="project" value="TreeGrafter"/>
</dbReference>
<dbReference type="CDD" id="cd06860">
    <property type="entry name" value="PX_SNX7_30_like"/>
    <property type="match status" value="1"/>
</dbReference>
<evidence type="ECO:0000256" key="1">
    <source>
        <dbReference type="ARBA" id="ARBA00004184"/>
    </source>
</evidence>
<proteinExistence type="inferred from homology"/>
<dbReference type="SMART" id="SM00312">
    <property type="entry name" value="PX"/>
    <property type="match status" value="1"/>
</dbReference>
<feature type="domain" description="PX" evidence="8">
    <location>
        <begin position="60"/>
        <end position="181"/>
    </location>
</feature>
<dbReference type="OrthoDB" id="205639at2759"/>
<dbReference type="Gene3D" id="3.30.1520.10">
    <property type="entry name" value="Phox-like domain"/>
    <property type="match status" value="1"/>
</dbReference>
<dbReference type="SUPFAM" id="SSF64268">
    <property type="entry name" value="PX domain"/>
    <property type="match status" value="1"/>
</dbReference>
<dbReference type="GO" id="GO:0000407">
    <property type="term" value="C:phagophore assembly site"/>
    <property type="evidence" value="ECO:0007669"/>
    <property type="project" value="TreeGrafter"/>
</dbReference>
<evidence type="ECO:0000256" key="2">
    <source>
        <dbReference type="ARBA" id="ARBA00004496"/>
    </source>
</evidence>
<dbReference type="PROSITE" id="PS50195">
    <property type="entry name" value="PX"/>
    <property type="match status" value="1"/>
</dbReference>
<accession>A0A653BR61</accession>
<evidence type="ECO:0000256" key="3">
    <source>
        <dbReference type="ARBA" id="ARBA00010883"/>
    </source>
</evidence>
<dbReference type="GO" id="GO:0005769">
    <property type="term" value="C:early endosome"/>
    <property type="evidence" value="ECO:0007669"/>
    <property type="project" value="TreeGrafter"/>
</dbReference>
<dbReference type="InterPro" id="IPR015404">
    <property type="entry name" value="Vps5_C"/>
</dbReference>
<dbReference type="InterPro" id="IPR036871">
    <property type="entry name" value="PX_dom_sf"/>
</dbReference>
<reference evidence="9 10" key="1">
    <citation type="submission" date="2019-01" db="EMBL/GenBank/DDBJ databases">
        <authorList>
            <person name="Sayadi A."/>
        </authorList>
    </citation>
    <scope>NUCLEOTIDE SEQUENCE [LARGE SCALE GENOMIC DNA]</scope>
</reference>
<dbReference type="GO" id="GO:0035091">
    <property type="term" value="F:phosphatidylinositol binding"/>
    <property type="evidence" value="ECO:0007669"/>
    <property type="project" value="InterPro"/>
</dbReference>
<dbReference type="GO" id="GO:0061709">
    <property type="term" value="P:reticulophagy"/>
    <property type="evidence" value="ECO:0007669"/>
    <property type="project" value="TreeGrafter"/>
</dbReference>
<sequence length="452" mass="52835">MSSNTSAVLDTVVESKNIEPTSVRSDSIYENSLVQSPSCESYSTIHDIENLSELNMDEDSDLCVKIDNPQKHLETLETYITFRITTKVARIEFSDYEYVVRRRYNDFLWLRQKLIECHPFCIVPPLPAKHSLIGQLDRYSKDFILLRMKALNVFITRITQHPILSCNEHFKMFLTAKPSDFILHRRQRHPVEQRIQTPINSSSSHSILKNRHIEFDKTRNYLTALTEKLVSFEKISSRTNKERTDFVSELNNYHPILTTWAATESEPQLKEVLENMGAALERSSAAQNALVHSYISTVGQPIRDFLQYVDVVQETIRKREAYQYQYETSMDELNKKHSEKDKLVANMHTPEQNSSSFSLWKQSKEDRLEKLGSSIPQLLKRVESNQDQLECANECLRSNLEWWQAEKQKCLKKILLDFVNKQVNYYQTTVNAWEYVCNELSTQQNITKNNTK</sequence>
<protein>
    <recommendedName>
        <fullName evidence="8">PX domain-containing protein</fullName>
    </recommendedName>
</protein>
<evidence type="ECO:0000259" key="8">
    <source>
        <dbReference type="PROSITE" id="PS50195"/>
    </source>
</evidence>
<dbReference type="EMBL" id="CAACVG010003959">
    <property type="protein sequence ID" value="VEN38000.1"/>
    <property type="molecule type" value="Genomic_DNA"/>
</dbReference>
<comment type="similarity">
    <text evidence="3">Belongs to the sorting nexin family.</text>
</comment>
<keyword evidence="4" id="KW-0813">Transport</keyword>
<dbReference type="GO" id="GO:0000422">
    <property type="term" value="P:autophagy of mitochondrion"/>
    <property type="evidence" value="ECO:0007669"/>
    <property type="project" value="TreeGrafter"/>
</dbReference>
<name>A0A653BR61_CALMS</name>
<dbReference type="GO" id="GO:0032456">
    <property type="term" value="P:endocytic recycling"/>
    <property type="evidence" value="ECO:0007669"/>
    <property type="project" value="TreeGrafter"/>
</dbReference>
<evidence type="ECO:0000256" key="7">
    <source>
        <dbReference type="ARBA" id="ARBA00023136"/>
    </source>
</evidence>
<dbReference type="InterPro" id="IPR001683">
    <property type="entry name" value="PX_dom"/>
</dbReference>
<dbReference type="SUPFAM" id="SSF103657">
    <property type="entry name" value="BAR/IMD domain-like"/>
    <property type="match status" value="1"/>
</dbReference>
<organism evidence="9 10">
    <name type="scientific">Callosobruchus maculatus</name>
    <name type="common">Southern cowpea weevil</name>
    <name type="synonym">Pulse bruchid</name>
    <dbReference type="NCBI Taxonomy" id="64391"/>
    <lineage>
        <taxon>Eukaryota</taxon>
        <taxon>Metazoa</taxon>
        <taxon>Ecdysozoa</taxon>
        <taxon>Arthropoda</taxon>
        <taxon>Hexapoda</taxon>
        <taxon>Insecta</taxon>
        <taxon>Pterygota</taxon>
        <taxon>Neoptera</taxon>
        <taxon>Endopterygota</taxon>
        <taxon>Coleoptera</taxon>
        <taxon>Polyphaga</taxon>
        <taxon>Cucujiformia</taxon>
        <taxon>Chrysomeloidea</taxon>
        <taxon>Chrysomelidae</taxon>
        <taxon>Bruchinae</taxon>
        <taxon>Bruchini</taxon>
        <taxon>Callosobruchus</taxon>
    </lineage>
</organism>
<dbReference type="PANTHER" id="PTHR45949">
    <property type="entry name" value="SORTING NEXIN-4"/>
    <property type="match status" value="1"/>
</dbReference>